<evidence type="ECO:0000256" key="4">
    <source>
        <dbReference type="ARBA" id="ARBA00022679"/>
    </source>
</evidence>
<feature type="region of interest" description="Disordered" evidence="13">
    <location>
        <begin position="400"/>
        <end position="422"/>
    </location>
</feature>
<comment type="similarity">
    <text evidence="3">Belongs to the mab-21 family.</text>
</comment>
<evidence type="ECO:0000256" key="6">
    <source>
        <dbReference type="ARBA" id="ARBA00022723"/>
    </source>
</evidence>
<evidence type="ECO:0008006" key="18">
    <source>
        <dbReference type="Google" id="ProtNLM"/>
    </source>
</evidence>
<feature type="coiled-coil region" evidence="12">
    <location>
        <begin position="427"/>
        <end position="454"/>
    </location>
</feature>
<feature type="domain" description="Mab-21-like nucleotidyltransferase" evidence="14">
    <location>
        <begin position="66"/>
        <end position="258"/>
    </location>
</feature>
<comment type="cofactor">
    <cofactor evidence="1">
        <name>Mn(2+)</name>
        <dbReference type="ChEBI" id="CHEBI:29035"/>
    </cofactor>
</comment>
<organism evidence="16 17">
    <name type="scientific">Pieris brassicae</name>
    <name type="common">White butterfly</name>
    <name type="synonym">Large white butterfly</name>
    <dbReference type="NCBI Taxonomy" id="7116"/>
    <lineage>
        <taxon>Eukaryota</taxon>
        <taxon>Metazoa</taxon>
        <taxon>Ecdysozoa</taxon>
        <taxon>Arthropoda</taxon>
        <taxon>Hexapoda</taxon>
        <taxon>Insecta</taxon>
        <taxon>Pterygota</taxon>
        <taxon>Neoptera</taxon>
        <taxon>Endopterygota</taxon>
        <taxon>Lepidoptera</taxon>
        <taxon>Glossata</taxon>
        <taxon>Ditrysia</taxon>
        <taxon>Papilionoidea</taxon>
        <taxon>Pieridae</taxon>
        <taxon>Pierinae</taxon>
        <taxon>Pieris</taxon>
    </lineage>
</organism>
<evidence type="ECO:0000256" key="11">
    <source>
        <dbReference type="ARBA" id="ARBA00023211"/>
    </source>
</evidence>
<comment type="caution">
    <text evidence="16">The sequence shown here is derived from an EMBL/GenBank/DDBJ whole genome shotgun (WGS) entry which is preliminary data.</text>
</comment>
<dbReference type="Pfam" id="PF20266">
    <property type="entry name" value="Mab-21_C"/>
    <property type="match status" value="1"/>
</dbReference>
<evidence type="ECO:0000313" key="17">
    <source>
        <dbReference type="Proteomes" id="UP001152562"/>
    </source>
</evidence>
<protein>
    <recommendedName>
        <fullName evidence="18">Mab-21-like nucleotidyltransferase domain-containing protein</fullName>
    </recommendedName>
</protein>
<dbReference type="GO" id="GO:0005525">
    <property type="term" value="F:GTP binding"/>
    <property type="evidence" value="ECO:0007669"/>
    <property type="project" value="UniProtKB-KW"/>
</dbReference>
<evidence type="ECO:0000256" key="7">
    <source>
        <dbReference type="ARBA" id="ARBA00022741"/>
    </source>
</evidence>
<keyword evidence="11" id="KW-0464">Manganese</keyword>
<gene>
    <name evidence="16" type="ORF">PIBRA_LOCUS3028</name>
</gene>
<dbReference type="Gene3D" id="1.10.1410.40">
    <property type="match status" value="1"/>
</dbReference>
<dbReference type="InterPro" id="IPR024810">
    <property type="entry name" value="MAB21L/cGLR"/>
</dbReference>
<reference evidence="16" key="1">
    <citation type="submission" date="2022-05" db="EMBL/GenBank/DDBJ databases">
        <authorList>
            <person name="Okamura Y."/>
        </authorList>
    </citation>
    <scope>NUCLEOTIDE SEQUENCE</scope>
</reference>
<dbReference type="Proteomes" id="UP001152562">
    <property type="component" value="Unassembled WGS sequence"/>
</dbReference>
<proteinExistence type="inferred from homology"/>
<evidence type="ECO:0000259" key="14">
    <source>
        <dbReference type="Pfam" id="PF03281"/>
    </source>
</evidence>
<dbReference type="PANTHER" id="PTHR10656">
    <property type="entry name" value="CELL FATE DETERMINING PROTEIN MAB21-RELATED"/>
    <property type="match status" value="1"/>
</dbReference>
<evidence type="ECO:0000256" key="13">
    <source>
        <dbReference type="SAM" id="MobiDB-lite"/>
    </source>
</evidence>
<dbReference type="Gene3D" id="3.30.460.90">
    <property type="match status" value="1"/>
</dbReference>
<name>A0A9P0TBE3_PIEBR</name>
<dbReference type="GO" id="GO:0016779">
    <property type="term" value="F:nucleotidyltransferase activity"/>
    <property type="evidence" value="ECO:0007669"/>
    <property type="project" value="UniProtKB-KW"/>
</dbReference>
<dbReference type="GO" id="GO:0046872">
    <property type="term" value="F:metal ion binding"/>
    <property type="evidence" value="ECO:0007669"/>
    <property type="project" value="UniProtKB-KW"/>
</dbReference>
<evidence type="ECO:0000256" key="3">
    <source>
        <dbReference type="ARBA" id="ARBA00008307"/>
    </source>
</evidence>
<keyword evidence="7" id="KW-0547">Nucleotide-binding</keyword>
<dbReference type="AlphaFoldDB" id="A0A9P0TBE3"/>
<dbReference type="PANTHER" id="PTHR10656:SF42">
    <property type="entry name" value="CYCLIC GMP-AMP SYNTHASE-LIKE PROTEIN-RELATED"/>
    <property type="match status" value="1"/>
</dbReference>
<evidence type="ECO:0000256" key="1">
    <source>
        <dbReference type="ARBA" id="ARBA00001936"/>
    </source>
</evidence>
<dbReference type="Pfam" id="PF03281">
    <property type="entry name" value="Mab-21"/>
    <property type="match status" value="1"/>
</dbReference>
<keyword evidence="17" id="KW-1185">Reference proteome</keyword>
<evidence type="ECO:0000313" key="16">
    <source>
        <dbReference type="EMBL" id="CAH4007575.1"/>
    </source>
</evidence>
<evidence type="ECO:0000259" key="15">
    <source>
        <dbReference type="Pfam" id="PF20266"/>
    </source>
</evidence>
<dbReference type="GO" id="GO:0005524">
    <property type="term" value="F:ATP binding"/>
    <property type="evidence" value="ECO:0007669"/>
    <property type="project" value="UniProtKB-KW"/>
</dbReference>
<evidence type="ECO:0000256" key="8">
    <source>
        <dbReference type="ARBA" id="ARBA00022840"/>
    </source>
</evidence>
<keyword evidence="6" id="KW-0479">Metal-binding</keyword>
<feature type="compositionally biased region" description="Low complexity" evidence="13">
    <location>
        <begin position="400"/>
        <end position="414"/>
    </location>
</feature>
<accession>A0A9P0TBE3</accession>
<evidence type="ECO:0000256" key="12">
    <source>
        <dbReference type="SAM" id="Coils"/>
    </source>
</evidence>
<keyword evidence="8" id="KW-0067">ATP-binding</keyword>
<dbReference type="InterPro" id="IPR046906">
    <property type="entry name" value="Mab-21_HhH/H2TH-like"/>
</dbReference>
<keyword evidence="4" id="KW-0808">Transferase</keyword>
<keyword evidence="9" id="KW-0460">Magnesium</keyword>
<keyword evidence="5" id="KW-0548">Nucleotidyltransferase</keyword>
<keyword evidence="12" id="KW-0175">Coiled coil</keyword>
<evidence type="ECO:0000256" key="10">
    <source>
        <dbReference type="ARBA" id="ARBA00023134"/>
    </source>
</evidence>
<feature type="domain" description="Mab-21-like HhH/H2TH-like" evidence="15">
    <location>
        <begin position="263"/>
        <end position="354"/>
    </location>
</feature>
<dbReference type="EMBL" id="CALOZG010000003">
    <property type="protein sequence ID" value="CAH4007575.1"/>
    <property type="molecule type" value="Genomic_DNA"/>
</dbReference>
<dbReference type="InterPro" id="IPR046903">
    <property type="entry name" value="Mab-21-like_nuc_Trfase"/>
</dbReference>
<dbReference type="SMART" id="SM01265">
    <property type="entry name" value="Mab-21"/>
    <property type="match status" value="1"/>
</dbReference>
<comment type="cofactor">
    <cofactor evidence="2">
        <name>Mg(2+)</name>
        <dbReference type="ChEBI" id="CHEBI:18420"/>
    </cofactor>
</comment>
<evidence type="ECO:0000256" key="5">
    <source>
        <dbReference type="ARBA" id="ARBA00022695"/>
    </source>
</evidence>
<evidence type="ECO:0000256" key="9">
    <source>
        <dbReference type="ARBA" id="ARBA00022842"/>
    </source>
</evidence>
<evidence type="ECO:0000256" key="2">
    <source>
        <dbReference type="ARBA" id="ARBA00001946"/>
    </source>
</evidence>
<keyword evidence="10" id="KW-0342">GTP-binding</keyword>
<sequence>MSAKRKHIDMYLGEIFKEFISLKDKDLKKSQEVFNSVFEQVKQKMEEQCNYFSKYAKQVLYAGSVYDGIKVSKLDEFDMNIVIRLPISYEDGEDGITLENAQPGFVKMKISRPFDNLDKQKDWENCHKVTRDWRDSDKYLLQNKFRQWLHSIIQKALNAMNNEVTVNGVKYELKYKSSGPAYTLNIENKNESFYLDVDLVPVIRFMLPRWPKGYRNIGDDKAKDWLVVPKPNKALNVKEQNQCWRLSFQEQERKVMKNLKQLKVVIRLVKKLRDVLGLKYIASYYIKTLFLWKIQKINDDKYWENNIGLIFKDMIDEFYKAVDNKLIPYFWNEQNNLIGAIKPTVLKVYADKLNDVLKSVNANDLDKIPEYLLTIDELETFKKSDFYIRLQVIPVSNSNSKLSMDSTDSQSSQSKKSDNTKDMNNVIENLMDKIALLTKRVNEQEMRIKALELKDGKSANFTGVCYNNTQDLLVFE</sequence>